<evidence type="ECO:0000313" key="2">
    <source>
        <dbReference type="EMBL" id="KAK5920105.1"/>
    </source>
</evidence>
<evidence type="ECO:0000256" key="1">
    <source>
        <dbReference type="SAM" id="MobiDB-lite"/>
    </source>
</evidence>
<feature type="compositionally biased region" description="Low complexity" evidence="1">
    <location>
        <begin position="89"/>
        <end position="99"/>
    </location>
</feature>
<feature type="region of interest" description="Disordered" evidence="1">
    <location>
        <begin position="24"/>
        <end position="44"/>
    </location>
</feature>
<accession>A0AAN8DDD0</accession>
<comment type="caution">
    <text evidence="2">The sequence shown here is derived from an EMBL/GenBank/DDBJ whole genome shotgun (WGS) entry which is preliminary data.</text>
</comment>
<organism evidence="2 3">
    <name type="scientific">Champsocephalus gunnari</name>
    <name type="common">Mackerel icefish</name>
    <dbReference type="NCBI Taxonomy" id="52237"/>
    <lineage>
        <taxon>Eukaryota</taxon>
        <taxon>Metazoa</taxon>
        <taxon>Chordata</taxon>
        <taxon>Craniata</taxon>
        <taxon>Vertebrata</taxon>
        <taxon>Euteleostomi</taxon>
        <taxon>Actinopterygii</taxon>
        <taxon>Neopterygii</taxon>
        <taxon>Teleostei</taxon>
        <taxon>Neoteleostei</taxon>
        <taxon>Acanthomorphata</taxon>
        <taxon>Eupercaria</taxon>
        <taxon>Perciformes</taxon>
        <taxon>Notothenioidei</taxon>
        <taxon>Channichthyidae</taxon>
        <taxon>Champsocephalus</taxon>
    </lineage>
</organism>
<feature type="region of interest" description="Disordered" evidence="1">
    <location>
        <begin position="142"/>
        <end position="167"/>
    </location>
</feature>
<keyword evidence="3" id="KW-1185">Reference proteome</keyword>
<name>A0AAN8DDD0_CHAGU</name>
<dbReference type="Proteomes" id="UP001331515">
    <property type="component" value="Unassembled WGS sequence"/>
</dbReference>
<evidence type="ECO:0000313" key="3">
    <source>
        <dbReference type="Proteomes" id="UP001331515"/>
    </source>
</evidence>
<protein>
    <submittedName>
        <fullName evidence="2">Uncharacterized protein</fullName>
    </submittedName>
</protein>
<sequence length="263" mass="26521">MGGLMGVMWSPCVAGAQLARRAAVRTRRQGVGPPPGRGHVRRGAAPARRAGVCLAALRLGAGASGAAAVAQRRALGACAAPPPGRGGDARAQPGWPRRAGASRRRLGRGGVAARPPGQPRRAGGHRAACLGGGGVRAIRAAASRWSRRPRPVRGCRGGEPGASARRRSAGLSASAAAGGGLSAAALWRRRSRALAAGMCGVRPGRAVALAPPLLRLGAGMSGLVGCSRASRHVYRAASFSLSGASICLSGPLTFRGEVRQVFR</sequence>
<gene>
    <name evidence="2" type="ORF">CgunFtcFv8_023945</name>
</gene>
<proteinExistence type="predicted"/>
<reference evidence="2 3" key="1">
    <citation type="journal article" date="2023" name="Mol. Biol. Evol.">
        <title>Genomics of Secondarily Temperate Adaptation in the Only Non-Antarctic Icefish.</title>
        <authorList>
            <person name="Rivera-Colon A.G."/>
            <person name="Rayamajhi N."/>
            <person name="Minhas B.F."/>
            <person name="Madrigal G."/>
            <person name="Bilyk K.T."/>
            <person name="Yoon V."/>
            <person name="Hune M."/>
            <person name="Gregory S."/>
            <person name="Cheng C.H.C."/>
            <person name="Catchen J.M."/>
        </authorList>
    </citation>
    <scope>NUCLEOTIDE SEQUENCE [LARGE SCALE GENOMIC DNA]</scope>
    <source>
        <tissue evidence="2">White muscle</tissue>
    </source>
</reference>
<feature type="compositionally biased region" description="Low complexity" evidence="1">
    <location>
        <begin position="111"/>
        <end position="128"/>
    </location>
</feature>
<dbReference type="AlphaFoldDB" id="A0AAN8DDD0"/>
<dbReference type="EMBL" id="JAURVH010001524">
    <property type="protein sequence ID" value="KAK5920105.1"/>
    <property type="molecule type" value="Genomic_DNA"/>
</dbReference>
<feature type="region of interest" description="Disordered" evidence="1">
    <location>
        <begin position="80"/>
        <end position="128"/>
    </location>
</feature>